<proteinExistence type="predicted"/>
<protein>
    <submittedName>
        <fullName evidence="1">Putative LOC101735702 [Bombyx mori]</fullName>
    </submittedName>
</protein>
<organism evidence="1">
    <name type="scientific">Lepeophtheirus salmonis</name>
    <name type="common">Salmon louse</name>
    <name type="synonym">Caligus salmonis</name>
    <dbReference type="NCBI Taxonomy" id="72036"/>
    <lineage>
        <taxon>Eukaryota</taxon>
        <taxon>Metazoa</taxon>
        <taxon>Ecdysozoa</taxon>
        <taxon>Arthropoda</taxon>
        <taxon>Crustacea</taxon>
        <taxon>Multicrustacea</taxon>
        <taxon>Hexanauplia</taxon>
        <taxon>Copepoda</taxon>
        <taxon>Siphonostomatoida</taxon>
        <taxon>Caligidae</taxon>
        <taxon>Lepeophtheirus</taxon>
    </lineage>
</organism>
<evidence type="ECO:0000313" key="1">
    <source>
        <dbReference type="EMBL" id="CDW50669.1"/>
    </source>
</evidence>
<feature type="non-terminal residue" evidence="1">
    <location>
        <position position="40"/>
    </location>
</feature>
<name>A0A0K2VJN4_LEPSM</name>
<accession>A0A0K2VJN4</accession>
<sequence>MNRKKDLIVIEKRSVGEWDVHMMIDYCWSIQRDCIEVEHT</sequence>
<dbReference type="EMBL" id="HACA01033308">
    <property type="protein sequence ID" value="CDW50669.1"/>
    <property type="molecule type" value="Transcribed_RNA"/>
</dbReference>
<dbReference type="AlphaFoldDB" id="A0A0K2VJN4"/>
<reference evidence="1" key="1">
    <citation type="submission" date="2014-05" db="EMBL/GenBank/DDBJ databases">
        <authorList>
            <person name="Chronopoulou M."/>
        </authorList>
    </citation>
    <scope>NUCLEOTIDE SEQUENCE</scope>
    <source>
        <tissue evidence="1">Whole organism</tissue>
    </source>
</reference>